<evidence type="ECO:0000256" key="1">
    <source>
        <dbReference type="ARBA" id="ARBA00022737"/>
    </source>
</evidence>
<dbReference type="WBParaSite" id="EN70_2641">
    <property type="protein sequence ID" value="EN70_2641"/>
    <property type="gene ID" value="EN70_2641"/>
</dbReference>
<dbReference type="PANTHER" id="PTHR24637:SF428">
    <property type="entry name" value="SCAVENGER RECEPTOR CLASS A MEMBER 3"/>
    <property type="match status" value="1"/>
</dbReference>
<feature type="region of interest" description="Disordered" evidence="2">
    <location>
        <begin position="375"/>
        <end position="394"/>
    </location>
</feature>
<dbReference type="InterPro" id="IPR008160">
    <property type="entry name" value="Collagen"/>
</dbReference>
<dbReference type="Pfam" id="PF01391">
    <property type="entry name" value="Collagen"/>
    <property type="match status" value="1"/>
</dbReference>
<dbReference type="STRING" id="7209.A0A1I7VHJ9"/>
<reference evidence="4" key="2">
    <citation type="submission" date="2016-11" db="UniProtKB">
        <authorList>
            <consortium name="WormBaseParasite"/>
        </authorList>
    </citation>
    <scope>IDENTIFICATION</scope>
</reference>
<feature type="compositionally biased region" description="Low complexity" evidence="2">
    <location>
        <begin position="218"/>
        <end position="229"/>
    </location>
</feature>
<keyword evidence="3" id="KW-1185">Reference proteome</keyword>
<feature type="region of interest" description="Disordered" evidence="2">
    <location>
        <begin position="71"/>
        <end position="349"/>
    </location>
</feature>
<dbReference type="Proteomes" id="UP000095285">
    <property type="component" value="Unassembled WGS sequence"/>
</dbReference>
<feature type="compositionally biased region" description="Low complexity" evidence="2">
    <location>
        <begin position="194"/>
        <end position="210"/>
    </location>
</feature>
<evidence type="ECO:0000313" key="4">
    <source>
        <dbReference type="WBParaSite" id="EN70_2641"/>
    </source>
</evidence>
<feature type="compositionally biased region" description="Basic and acidic residues" evidence="2">
    <location>
        <begin position="330"/>
        <end position="349"/>
    </location>
</feature>
<dbReference type="AlphaFoldDB" id="A0A1I7VHJ9"/>
<proteinExistence type="predicted"/>
<name>A0A1I7VHJ9_LOALO</name>
<organism evidence="3 4">
    <name type="scientific">Loa loa</name>
    <name type="common">Eye worm</name>
    <name type="synonym">Filaria loa</name>
    <dbReference type="NCBI Taxonomy" id="7209"/>
    <lineage>
        <taxon>Eukaryota</taxon>
        <taxon>Metazoa</taxon>
        <taxon>Ecdysozoa</taxon>
        <taxon>Nematoda</taxon>
        <taxon>Chromadorea</taxon>
        <taxon>Rhabditida</taxon>
        <taxon>Spirurina</taxon>
        <taxon>Spiruromorpha</taxon>
        <taxon>Filarioidea</taxon>
        <taxon>Onchocercidae</taxon>
        <taxon>Loa</taxon>
    </lineage>
</organism>
<feature type="compositionally biased region" description="Low complexity" evidence="2">
    <location>
        <begin position="151"/>
        <end position="169"/>
    </location>
</feature>
<protein>
    <submittedName>
        <fullName evidence="4">Collagen triple helix repeat-containing protein</fullName>
    </submittedName>
</protein>
<reference evidence="3" key="1">
    <citation type="submission" date="2012-04" db="EMBL/GenBank/DDBJ databases">
        <title>The Genome Sequence of Loa loa.</title>
        <authorList>
            <consortium name="The Broad Institute Genome Sequencing Platform"/>
            <consortium name="Broad Institute Genome Sequencing Center for Infectious Disease"/>
            <person name="Nutman T.B."/>
            <person name="Fink D.L."/>
            <person name="Russ C."/>
            <person name="Young S."/>
            <person name="Zeng Q."/>
            <person name="Gargeya S."/>
            <person name="Alvarado L."/>
            <person name="Berlin A."/>
            <person name="Chapman S.B."/>
            <person name="Chen Z."/>
            <person name="Freedman E."/>
            <person name="Gellesch M."/>
            <person name="Goldberg J."/>
            <person name="Griggs A."/>
            <person name="Gujja S."/>
            <person name="Heilman E.R."/>
            <person name="Heiman D."/>
            <person name="Howarth C."/>
            <person name="Mehta T."/>
            <person name="Neiman D."/>
            <person name="Pearson M."/>
            <person name="Roberts A."/>
            <person name="Saif S."/>
            <person name="Shea T."/>
            <person name="Shenoy N."/>
            <person name="Sisk P."/>
            <person name="Stolte C."/>
            <person name="Sykes S."/>
            <person name="White J."/>
            <person name="Yandava C."/>
            <person name="Haas B."/>
            <person name="Henn M.R."/>
            <person name="Nusbaum C."/>
            <person name="Birren B."/>
        </authorList>
    </citation>
    <scope>NUCLEOTIDE SEQUENCE [LARGE SCALE GENOMIC DNA]</scope>
</reference>
<evidence type="ECO:0000256" key="2">
    <source>
        <dbReference type="SAM" id="MobiDB-lite"/>
    </source>
</evidence>
<accession>A0A1I7VHJ9</accession>
<feature type="compositionally biased region" description="Pro residues" evidence="2">
    <location>
        <begin position="175"/>
        <end position="193"/>
    </location>
</feature>
<sequence length="394" mass="42193">MKEIRIIDLPIIPQDYENLKYSTWLRKSKIFHIVMGIENVPQKYGNPKCYNDINSNDVWRNVLQLQFSTQSRKRRFYNAPTSERPPSTCCSCQQGKAGPPGIPGKPGRDGAAGPSGLPGRDGKPGQHMMPPKGNENSCQKCPIASPGPPGLSGLRGPRGPRGIPGVPGDDGPPGRKGPPGPTGVRGPPGPYGPKGPTGDPGRILNGAPAGPRGPPGPIGSRGRIGSPGRDGNPGEMGMAGMRGEQGERGSNGAPGLRGPPGPPGPQGNKGSCDHCRPPKDLSLSENPSVISSKPVEPKTTGYTNLNVPRYYSNEPVKGTGNRPLGYDINNDERLKDEKQNGSGDEERIARGKLKFRDPYNTKRIEKNDVTKLYDQKHHRPLRVSPAIRKNGYYS</sequence>
<keyword evidence="1" id="KW-0677">Repeat</keyword>
<dbReference type="PANTHER" id="PTHR24637">
    <property type="entry name" value="COLLAGEN"/>
    <property type="match status" value="1"/>
</dbReference>
<evidence type="ECO:0000313" key="3">
    <source>
        <dbReference type="Proteomes" id="UP000095285"/>
    </source>
</evidence>